<dbReference type="InterPro" id="IPR027417">
    <property type="entry name" value="P-loop_NTPase"/>
</dbReference>
<dbReference type="FunFam" id="1.10.1580.10:FF:000003">
    <property type="entry name" value="Ribosome biogenesis GTPase A"/>
    <property type="match status" value="1"/>
</dbReference>
<evidence type="ECO:0000256" key="3">
    <source>
        <dbReference type="ARBA" id="ARBA00022490"/>
    </source>
</evidence>
<keyword evidence="7 8" id="KW-0342">GTP-binding</keyword>
<sequence length="318" mass="35559">MSINWYPGHMHKARKQMIEVLPKTDILIEILDARIPYSSENPAIAQLRGNKPCIKLLSKTDLADTEQTKTWQQYFESDQNVKTLAITTTDQTTTRTLPQLIKKLLPNKVAQQRTIHAMIVGIPNVGKSTLINTLAGRSAAKVGNEPAVTKSQQRIHLDDNIILNDTPGILWPNVENPHSGYRLAVTGAIKDTAIEYEDIALFACENLAQRYPEKLQERYGITIPSAIAGNDQALINMLEEIGKKRGALRAGGKVDLHKAAEAIIHDIRSGALGKLTFESPADREQEEKLVEKIRQEKAEKKRARKEAEQLKRSGKRHT</sequence>
<evidence type="ECO:0000256" key="5">
    <source>
        <dbReference type="ARBA" id="ARBA00022801"/>
    </source>
</evidence>
<keyword evidence="4 8" id="KW-0547">Nucleotide-binding</keyword>
<dbReference type="Proteomes" id="UP001156870">
    <property type="component" value="Unassembled WGS sequence"/>
</dbReference>
<evidence type="ECO:0000256" key="1">
    <source>
        <dbReference type="ARBA" id="ARBA00004496"/>
    </source>
</evidence>
<evidence type="ECO:0000256" key="4">
    <source>
        <dbReference type="ARBA" id="ARBA00022741"/>
    </source>
</evidence>
<feature type="region of interest" description="Disordered" evidence="10">
    <location>
        <begin position="296"/>
        <end position="318"/>
    </location>
</feature>
<dbReference type="NCBIfam" id="TIGR03596">
    <property type="entry name" value="GTPase_YlqF"/>
    <property type="match status" value="1"/>
</dbReference>
<dbReference type="AlphaFoldDB" id="A0AA37T9X7"/>
<dbReference type="GO" id="GO:0006412">
    <property type="term" value="P:translation"/>
    <property type="evidence" value="ECO:0007669"/>
    <property type="project" value="TreeGrafter"/>
</dbReference>
<keyword evidence="13" id="KW-1185">Reference proteome</keyword>
<comment type="caution">
    <text evidence="12">The sequence shown here is derived from an EMBL/GenBank/DDBJ whole genome shotgun (WGS) entry which is preliminary data.</text>
</comment>
<evidence type="ECO:0000256" key="2">
    <source>
        <dbReference type="ARBA" id="ARBA00014898"/>
    </source>
</evidence>
<evidence type="ECO:0000256" key="8">
    <source>
        <dbReference type="PIRNR" id="PIRNR006230"/>
    </source>
</evidence>
<keyword evidence="5" id="KW-0378">Hydrolase</keyword>
<proteinExistence type="inferred from homology"/>
<keyword evidence="6" id="KW-0694">RNA-binding</keyword>
<dbReference type="PANTHER" id="PTHR45782">
    <property type="entry name" value="MITOCHONDRIAL RIBOSOME-ASSOCIATED GTPASE 1"/>
    <property type="match status" value="1"/>
</dbReference>
<dbReference type="GO" id="GO:0005525">
    <property type="term" value="F:GTP binding"/>
    <property type="evidence" value="ECO:0007669"/>
    <property type="project" value="UniProtKB-KW"/>
</dbReference>
<dbReference type="InterPro" id="IPR016478">
    <property type="entry name" value="GTPase_MTG1"/>
</dbReference>
<evidence type="ECO:0000313" key="13">
    <source>
        <dbReference type="Proteomes" id="UP001156870"/>
    </source>
</evidence>
<feature type="binding site" evidence="9">
    <location>
        <position position="168"/>
    </location>
    <ligand>
        <name>GTP</name>
        <dbReference type="ChEBI" id="CHEBI:37565"/>
    </ligand>
</feature>
<dbReference type="InterPro" id="IPR019991">
    <property type="entry name" value="GTP-bd_ribosome_bgen"/>
</dbReference>
<evidence type="ECO:0000256" key="9">
    <source>
        <dbReference type="PIRSR" id="PIRSR006230-1"/>
    </source>
</evidence>
<reference evidence="12 13" key="1">
    <citation type="journal article" date="2014" name="Int. J. Syst. Evol. Microbiol.">
        <title>Complete genome sequence of Corynebacterium casei LMG S-19264T (=DSM 44701T), isolated from a smear-ripened cheese.</title>
        <authorList>
            <consortium name="US DOE Joint Genome Institute (JGI-PGF)"/>
            <person name="Walter F."/>
            <person name="Albersmeier A."/>
            <person name="Kalinowski J."/>
            <person name="Ruckert C."/>
        </authorList>
    </citation>
    <scope>NUCLEOTIDE SEQUENCE [LARGE SCALE GENOMIC DNA]</scope>
    <source>
        <strain evidence="12 13">NBRC 110095</strain>
    </source>
</reference>
<dbReference type="CDD" id="cd01856">
    <property type="entry name" value="YlqF"/>
    <property type="match status" value="1"/>
</dbReference>
<feature type="binding site" evidence="9">
    <location>
        <begin position="124"/>
        <end position="129"/>
    </location>
    <ligand>
        <name>GTP</name>
        <dbReference type="ChEBI" id="CHEBI:37565"/>
    </ligand>
</feature>
<gene>
    <name evidence="12" type="primary">rbgA</name>
    <name evidence="12" type="ORF">GCM10007877_10760</name>
</gene>
<comment type="subcellular location">
    <subcellularLocation>
        <location evidence="1 8">Cytoplasm</location>
    </subcellularLocation>
</comment>
<keyword evidence="3 8" id="KW-0963">Cytoplasm</keyword>
<dbReference type="Pfam" id="PF01926">
    <property type="entry name" value="MMR_HSR1"/>
    <property type="match status" value="1"/>
</dbReference>
<dbReference type="PANTHER" id="PTHR45782:SF4">
    <property type="entry name" value="MITOCHONDRIAL RIBOSOME-ASSOCIATED GTPASE 1"/>
    <property type="match status" value="1"/>
</dbReference>
<evidence type="ECO:0000313" key="12">
    <source>
        <dbReference type="EMBL" id="GLS25362.1"/>
    </source>
</evidence>
<dbReference type="SUPFAM" id="SSF52540">
    <property type="entry name" value="P-loop containing nucleoside triphosphate hydrolases"/>
    <property type="match status" value="1"/>
</dbReference>
<evidence type="ECO:0000259" key="11">
    <source>
        <dbReference type="PROSITE" id="PS51721"/>
    </source>
</evidence>
<comment type="similarity">
    <text evidence="8">Belongs to the TRAFAC class YlqF/YawG GTPase family. MTG1 subfamily.</text>
</comment>
<evidence type="ECO:0000256" key="7">
    <source>
        <dbReference type="ARBA" id="ARBA00023134"/>
    </source>
</evidence>
<protein>
    <recommendedName>
        <fullName evidence="2 8">Ribosome biogenesis GTPase A</fullName>
    </recommendedName>
</protein>
<dbReference type="RefSeq" id="WP_232593397.1">
    <property type="nucleotide sequence ID" value="NZ_BSPD01000029.1"/>
</dbReference>
<accession>A0AA37T9X7</accession>
<name>A0AA37T9X7_9GAMM</name>
<evidence type="ECO:0000256" key="6">
    <source>
        <dbReference type="ARBA" id="ARBA00022884"/>
    </source>
</evidence>
<evidence type="ECO:0000256" key="10">
    <source>
        <dbReference type="SAM" id="MobiDB-lite"/>
    </source>
</evidence>
<dbReference type="EMBL" id="BSPD01000029">
    <property type="protein sequence ID" value="GLS25362.1"/>
    <property type="molecule type" value="Genomic_DNA"/>
</dbReference>
<dbReference type="InterPro" id="IPR006073">
    <property type="entry name" value="GTP-bd"/>
</dbReference>
<dbReference type="InterPro" id="IPR030378">
    <property type="entry name" value="G_CP_dom"/>
</dbReference>
<dbReference type="GO" id="GO:0003723">
    <property type="term" value="F:RNA binding"/>
    <property type="evidence" value="ECO:0007669"/>
    <property type="project" value="UniProtKB-KW"/>
</dbReference>
<dbReference type="Gene3D" id="1.10.1580.10">
    <property type="match status" value="1"/>
</dbReference>
<dbReference type="GO" id="GO:0005737">
    <property type="term" value="C:cytoplasm"/>
    <property type="evidence" value="ECO:0007669"/>
    <property type="project" value="UniProtKB-SubCell"/>
</dbReference>
<dbReference type="PIRSF" id="PIRSF006230">
    <property type="entry name" value="MG442"/>
    <property type="match status" value="1"/>
</dbReference>
<comment type="function">
    <text evidence="8">Required for a late step of 50S ribosomal subunit assembly. Has GTPase activity.</text>
</comment>
<organism evidence="12 13">
    <name type="scientific">Marinibactrum halimedae</name>
    <dbReference type="NCBI Taxonomy" id="1444977"/>
    <lineage>
        <taxon>Bacteria</taxon>
        <taxon>Pseudomonadati</taxon>
        <taxon>Pseudomonadota</taxon>
        <taxon>Gammaproteobacteria</taxon>
        <taxon>Cellvibrionales</taxon>
        <taxon>Cellvibrionaceae</taxon>
        <taxon>Marinibactrum</taxon>
    </lineage>
</organism>
<dbReference type="InterPro" id="IPR023179">
    <property type="entry name" value="GTP-bd_ortho_bundle_sf"/>
</dbReference>
<dbReference type="Gene3D" id="3.40.50.300">
    <property type="entry name" value="P-loop containing nucleotide triphosphate hydrolases"/>
    <property type="match status" value="1"/>
</dbReference>
<feature type="domain" description="CP-type G" evidence="11">
    <location>
        <begin position="14"/>
        <end position="172"/>
    </location>
</feature>
<dbReference type="PROSITE" id="PS51721">
    <property type="entry name" value="G_CP"/>
    <property type="match status" value="1"/>
</dbReference>
<feature type="compositionally biased region" description="Basic and acidic residues" evidence="10">
    <location>
        <begin position="296"/>
        <end position="311"/>
    </location>
</feature>
<dbReference type="FunFam" id="3.40.50.300:FF:000590">
    <property type="entry name" value="Ribosome biogenesis GTPase A"/>
    <property type="match status" value="1"/>
</dbReference>
<dbReference type="GO" id="GO:0003924">
    <property type="term" value="F:GTPase activity"/>
    <property type="evidence" value="ECO:0007669"/>
    <property type="project" value="TreeGrafter"/>
</dbReference>